<feature type="signal peptide" evidence="2">
    <location>
        <begin position="1"/>
        <end position="18"/>
    </location>
</feature>
<evidence type="ECO:0000256" key="2">
    <source>
        <dbReference type="SAM" id="SignalP"/>
    </source>
</evidence>
<comment type="caution">
    <text evidence="3">The sequence shown here is derived from an EMBL/GenBank/DDBJ whole genome shotgun (WGS) entry which is preliminary data.</text>
</comment>
<accession>A0A4U7AZN0</accession>
<sequence length="143" mass="14027">MRYLLPIALCAATTFAQASPSPQDSVSQAVDVIKSAIGAGINTTATSASTPSQPTSTSTDETNRAIEMIVGAMRAGSNSTSNSSPGTTASPISTGIMTTSQPTTSASQPTGNSQGFIGAAAGRSVQGAGLAAILAFGALAFIV</sequence>
<protein>
    <submittedName>
        <fullName evidence="3">Uncharacterized protein</fullName>
    </submittedName>
</protein>
<dbReference type="Proteomes" id="UP000308133">
    <property type="component" value="Unassembled WGS sequence"/>
</dbReference>
<evidence type="ECO:0000256" key="1">
    <source>
        <dbReference type="SAM" id="MobiDB-lite"/>
    </source>
</evidence>
<reference evidence="3 4" key="1">
    <citation type="submission" date="2018-02" db="EMBL/GenBank/DDBJ databases">
        <title>Draft genome sequences of Elsinoe sp., causing black scab on jojoba.</title>
        <authorList>
            <person name="Stodart B."/>
            <person name="Jeffress S."/>
            <person name="Ash G."/>
            <person name="Arun Chinnappa K."/>
        </authorList>
    </citation>
    <scope>NUCLEOTIDE SEQUENCE [LARGE SCALE GENOMIC DNA]</scope>
    <source>
        <strain evidence="3 4">Hillstone_2</strain>
    </source>
</reference>
<dbReference type="EMBL" id="PTQR01000073">
    <property type="protein sequence ID" value="TKX22140.1"/>
    <property type="molecule type" value="Genomic_DNA"/>
</dbReference>
<name>A0A4U7AZN0_9PEZI</name>
<evidence type="ECO:0000313" key="3">
    <source>
        <dbReference type="EMBL" id="TKX22140.1"/>
    </source>
</evidence>
<keyword evidence="2" id="KW-0732">Signal</keyword>
<gene>
    <name evidence="3" type="ORF">C1H76_5649</name>
</gene>
<feature type="compositionally biased region" description="Low complexity" evidence="1">
    <location>
        <begin position="43"/>
        <end position="59"/>
    </location>
</feature>
<organism evidence="3 4">
    <name type="scientific">Elsinoe australis</name>
    <dbReference type="NCBI Taxonomy" id="40998"/>
    <lineage>
        <taxon>Eukaryota</taxon>
        <taxon>Fungi</taxon>
        <taxon>Dikarya</taxon>
        <taxon>Ascomycota</taxon>
        <taxon>Pezizomycotina</taxon>
        <taxon>Dothideomycetes</taxon>
        <taxon>Dothideomycetidae</taxon>
        <taxon>Myriangiales</taxon>
        <taxon>Elsinoaceae</taxon>
        <taxon>Elsinoe</taxon>
    </lineage>
</organism>
<evidence type="ECO:0000313" key="4">
    <source>
        <dbReference type="Proteomes" id="UP000308133"/>
    </source>
</evidence>
<feature type="chain" id="PRO_5020381833" evidence="2">
    <location>
        <begin position="19"/>
        <end position="143"/>
    </location>
</feature>
<proteinExistence type="predicted"/>
<feature type="region of interest" description="Disordered" evidence="1">
    <location>
        <begin position="43"/>
        <end position="111"/>
    </location>
</feature>
<dbReference type="AlphaFoldDB" id="A0A4U7AZN0"/>
<feature type="compositionally biased region" description="Low complexity" evidence="1">
    <location>
        <begin position="98"/>
        <end position="110"/>
    </location>
</feature>
<feature type="compositionally biased region" description="Low complexity" evidence="1">
    <location>
        <begin position="75"/>
        <end position="91"/>
    </location>
</feature>